<dbReference type="EMBL" id="CAID01000008">
    <property type="protein sequence ID" value="CEG01608.1"/>
    <property type="molecule type" value="Genomic_DNA"/>
</dbReference>
<accession>A0A090M8X3</accession>
<dbReference type="InParanoid" id="A0A090M8X3"/>
<evidence type="ECO:0000313" key="1">
    <source>
        <dbReference type="EMBL" id="CEG01608.1"/>
    </source>
</evidence>
<reference evidence="2" key="1">
    <citation type="journal article" date="2006" name="Proc. Natl. Acad. Sci. U.S.A.">
        <title>Genome analysis of the smallest free-living eukaryote Ostreococcus tauri unveils many unique features.</title>
        <authorList>
            <person name="Derelle E."/>
            <person name="Ferraz C."/>
            <person name="Rombauts S."/>
            <person name="Rouze P."/>
            <person name="Worden A.Z."/>
            <person name="Robbens S."/>
            <person name="Partensky F."/>
            <person name="Degroeve S."/>
            <person name="Echeynie S."/>
            <person name="Cooke R."/>
            <person name="Saeys Y."/>
            <person name="Wuyts J."/>
            <person name="Jabbari K."/>
            <person name="Bowler C."/>
            <person name="Panaud O."/>
            <person name="Piegu B."/>
            <person name="Ball S.G."/>
            <person name="Ral J.-P."/>
            <person name="Bouget F.-Y."/>
            <person name="Piganeau G."/>
            <person name="De Baets B."/>
            <person name="Picard A."/>
            <person name="Delseny M."/>
            <person name="Demaille J."/>
            <person name="Van de Peer Y."/>
            <person name="Moreau H."/>
        </authorList>
    </citation>
    <scope>NUCLEOTIDE SEQUENCE [LARGE SCALE GENOMIC DNA]</scope>
    <source>
        <strain evidence="2">OTTH 0595 / CCAP 157/2 / RCC745</strain>
    </source>
</reference>
<reference evidence="1 2" key="2">
    <citation type="journal article" date="2014" name="BMC Genomics">
        <title>An improved genome of the model marine alga Ostreococcus tauri unfolds by assessing Illumina de novo assemblies.</title>
        <authorList>
            <person name="Blanc-Mathieu R."/>
            <person name="Verhelst B."/>
            <person name="Derelle E."/>
            <person name="Rombauts S."/>
            <person name="Bouget F.Y."/>
            <person name="Carre I."/>
            <person name="Chateau A."/>
            <person name="Eyre-Walker A."/>
            <person name="Grimsley N."/>
            <person name="Moreau H."/>
            <person name="Piegu B."/>
            <person name="Rivals E."/>
            <person name="Schackwitz W."/>
            <person name="Van de Peer Y."/>
            <person name="Piganeau G."/>
        </authorList>
    </citation>
    <scope>NUCLEOTIDE SEQUENCE [LARGE SCALE GENOMIC DNA]</scope>
    <source>
        <strain evidence="2">OTTH 0595 / CCAP 157/2 / RCC745</strain>
    </source>
</reference>
<dbReference type="AlphaFoldDB" id="A0A090M8X3"/>
<dbReference type="PANTHER" id="PTHR34724:SF2">
    <property type="entry name" value="OS12G0596101 PROTEIN"/>
    <property type="match status" value="1"/>
</dbReference>
<evidence type="ECO:0000313" key="2">
    <source>
        <dbReference type="Proteomes" id="UP000009170"/>
    </source>
</evidence>
<keyword evidence="2" id="KW-1185">Reference proteome</keyword>
<name>A0A090M8X3_OSTTA</name>
<dbReference type="Proteomes" id="UP000009170">
    <property type="component" value="Unassembled WGS sequence"/>
</dbReference>
<dbReference type="KEGG" id="ota:OT_ostta08g03890"/>
<dbReference type="STRING" id="70448.A0A090M8X3"/>
<proteinExistence type="predicted"/>
<protein>
    <submittedName>
        <fullName evidence="1">Unnamed product</fullName>
    </submittedName>
</protein>
<dbReference type="PANTHER" id="PTHR34724">
    <property type="entry name" value="OS12G0596101 PROTEIN"/>
    <property type="match status" value="1"/>
</dbReference>
<comment type="caution">
    <text evidence="1">The sequence shown here is derived from an EMBL/GenBank/DDBJ whole genome shotgun (WGS) entry which is preliminary data.</text>
</comment>
<dbReference type="RefSeq" id="XP_022841060.1">
    <property type="nucleotide sequence ID" value="XM_022983666.1"/>
</dbReference>
<dbReference type="OrthoDB" id="88410at2759"/>
<gene>
    <name evidence="1" type="ORF">OT_ostta08g03890</name>
</gene>
<dbReference type="GeneID" id="9831525"/>
<organism evidence="1 2">
    <name type="scientific">Ostreococcus tauri</name>
    <name type="common">Marine green alga</name>
    <dbReference type="NCBI Taxonomy" id="70448"/>
    <lineage>
        <taxon>Eukaryota</taxon>
        <taxon>Viridiplantae</taxon>
        <taxon>Chlorophyta</taxon>
        <taxon>Mamiellophyceae</taxon>
        <taxon>Mamiellales</taxon>
        <taxon>Bathycoccaceae</taxon>
        <taxon>Ostreococcus</taxon>
    </lineage>
</organism>
<sequence>MCRRVQCSKCDKPTWAGCGMHIESALAGVPVEERCACERGSIFGSLFGKKKKPAA</sequence>